<dbReference type="OrthoDB" id="6571533at2759"/>
<evidence type="ECO:0000256" key="2">
    <source>
        <dbReference type="SAM" id="SignalP"/>
    </source>
</evidence>
<dbReference type="SMART" id="SM00355">
    <property type="entry name" value="ZnF_C2H2"/>
    <property type="match status" value="2"/>
</dbReference>
<dbReference type="AlphaFoldDB" id="A0A482WHV2"/>
<dbReference type="PROSITE" id="PS00028">
    <property type="entry name" value="ZINC_FINGER_C2H2_1"/>
    <property type="match status" value="1"/>
</dbReference>
<proteinExistence type="predicted"/>
<feature type="chain" id="PRO_5019720732" description="C2H2-type domain-containing protein" evidence="2">
    <location>
        <begin position="20"/>
        <end position="89"/>
    </location>
</feature>
<keyword evidence="1" id="KW-0479">Metal-binding</keyword>
<evidence type="ECO:0000256" key="1">
    <source>
        <dbReference type="PROSITE-ProRule" id="PRU00042"/>
    </source>
</evidence>
<reference evidence="4 5" key="1">
    <citation type="journal article" date="2017" name="Gigascience">
        <title>Genome sequence of the small brown planthopper, Laodelphax striatellus.</title>
        <authorList>
            <person name="Zhu J."/>
            <person name="Jiang F."/>
            <person name="Wang X."/>
            <person name="Yang P."/>
            <person name="Bao Y."/>
            <person name="Zhao W."/>
            <person name="Wang W."/>
            <person name="Lu H."/>
            <person name="Wang Q."/>
            <person name="Cui N."/>
            <person name="Li J."/>
            <person name="Chen X."/>
            <person name="Luo L."/>
            <person name="Yu J."/>
            <person name="Kang L."/>
            <person name="Cui F."/>
        </authorList>
    </citation>
    <scope>NUCLEOTIDE SEQUENCE [LARGE SCALE GENOMIC DNA]</scope>
    <source>
        <strain evidence="4">Lst14</strain>
    </source>
</reference>
<organism evidence="4 5">
    <name type="scientific">Laodelphax striatellus</name>
    <name type="common">Small brown planthopper</name>
    <name type="synonym">Delphax striatella</name>
    <dbReference type="NCBI Taxonomy" id="195883"/>
    <lineage>
        <taxon>Eukaryota</taxon>
        <taxon>Metazoa</taxon>
        <taxon>Ecdysozoa</taxon>
        <taxon>Arthropoda</taxon>
        <taxon>Hexapoda</taxon>
        <taxon>Insecta</taxon>
        <taxon>Pterygota</taxon>
        <taxon>Neoptera</taxon>
        <taxon>Paraneoptera</taxon>
        <taxon>Hemiptera</taxon>
        <taxon>Auchenorrhyncha</taxon>
        <taxon>Fulgoroidea</taxon>
        <taxon>Delphacidae</taxon>
        <taxon>Criomorphinae</taxon>
        <taxon>Laodelphax</taxon>
    </lineage>
</organism>
<evidence type="ECO:0000259" key="3">
    <source>
        <dbReference type="PROSITE" id="PS50157"/>
    </source>
</evidence>
<dbReference type="Gene3D" id="3.30.160.60">
    <property type="entry name" value="Classic Zinc Finger"/>
    <property type="match status" value="2"/>
</dbReference>
<dbReference type="GO" id="GO:0008270">
    <property type="term" value="F:zinc ion binding"/>
    <property type="evidence" value="ECO:0007669"/>
    <property type="project" value="UniProtKB-KW"/>
</dbReference>
<dbReference type="InterPro" id="IPR036236">
    <property type="entry name" value="Znf_C2H2_sf"/>
</dbReference>
<dbReference type="EMBL" id="QKKF02034878">
    <property type="protein sequence ID" value="RZF33105.1"/>
    <property type="molecule type" value="Genomic_DNA"/>
</dbReference>
<evidence type="ECO:0000313" key="5">
    <source>
        <dbReference type="Proteomes" id="UP000291343"/>
    </source>
</evidence>
<dbReference type="SUPFAM" id="SSF57667">
    <property type="entry name" value="beta-beta-alpha zinc fingers"/>
    <property type="match status" value="1"/>
</dbReference>
<dbReference type="InterPro" id="IPR013087">
    <property type="entry name" value="Znf_C2H2_type"/>
</dbReference>
<feature type="domain" description="C2H2-type" evidence="3">
    <location>
        <begin position="32"/>
        <end position="59"/>
    </location>
</feature>
<keyword evidence="2" id="KW-0732">Signal</keyword>
<dbReference type="InParanoid" id="A0A482WHV2"/>
<dbReference type="Pfam" id="PF00096">
    <property type="entry name" value="zf-C2H2"/>
    <property type="match status" value="2"/>
</dbReference>
<feature type="signal peptide" evidence="2">
    <location>
        <begin position="1"/>
        <end position="19"/>
    </location>
</feature>
<gene>
    <name evidence="4" type="ORF">LSTR_LSTR016253</name>
</gene>
<name>A0A482WHV2_LAOST</name>
<keyword evidence="1" id="KW-0862">Zinc</keyword>
<dbReference type="PROSITE" id="PS50157">
    <property type="entry name" value="ZINC_FINGER_C2H2_2"/>
    <property type="match status" value="2"/>
</dbReference>
<dbReference type="SMR" id="A0A482WHV2"/>
<keyword evidence="1" id="KW-0863">Zinc-finger</keyword>
<dbReference type="Proteomes" id="UP000291343">
    <property type="component" value="Unassembled WGS sequence"/>
</dbReference>
<comment type="caution">
    <text evidence="4">The sequence shown here is derived from an EMBL/GenBank/DDBJ whole genome shotgun (WGS) entry which is preliminary data.</text>
</comment>
<sequence>MAFFVIFFTFCCRIGLNRTADEVTYTEGEARYKCDNCGRSYKNKCTLTQHSRNECGQIPQFECNICDYKCNRKSNFKRHYILLHYKELP</sequence>
<evidence type="ECO:0000313" key="4">
    <source>
        <dbReference type="EMBL" id="RZF33105.1"/>
    </source>
</evidence>
<feature type="domain" description="C2H2-type" evidence="3">
    <location>
        <begin position="61"/>
        <end position="89"/>
    </location>
</feature>
<accession>A0A482WHV2</accession>
<protein>
    <recommendedName>
        <fullName evidence="3">C2H2-type domain-containing protein</fullName>
    </recommendedName>
</protein>
<keyword evidence="5" id="KW-1185">Reference proteome</keyword>